<dbReference type="PROSITE" id="PS51704">
    <property type="entry name" value="GP_PDE"/>
    <property type="match status" value="1"/>
</dbReference>
<evidence type="ECO:0000313" key="2">
    <source>
        <dbReference type="Proteomes" id="UP000218263"/>
    </source>
</evidence>
<dbReference type="KEGG" id="mgot:MgSA37_00808"/>
<dbReference type="EMBL" id="AP017313">
    <property type="protein sequence ID" value="BAU52646.1"/>
    <property type="molecule type" value="Genomic_DNA"/>
</dbReference>
<protein>
    <submittedName>
        <fullName evidence="1">Putative glycerophosphoryl diester phosphodiesterase 1</fullName>
        <ecNumber evidence="1">3.1.4.46</ecNumber>
    </submittedName>
</protein>
<dbReference type="RefSeq" id="WP_096349947.1">
    <property type="nucleotide sequence ID" value="NZ_AP017313.1"/>
</dbReference>
<dbReference type="InterPro" id="IPR017946">
    <property type="entry name" value="PLC-like_Pdiesterase_TIM-brl"/>
</dbReference>
<dbReference type="SUPFAM" id="SSF51695">
    <property type="entry name" value="PLC-like phosphodiesterases"/>
    <property type="match status" value="1"/>
</dbReference>
<evidence type="ECO:0000313" key="1">
    <source>
        <dbReference type="EMBL" id="BAU52646.1"/>
    </source>
</evidence>
<sequence length="272" mass="30549">MKFTTIISLLLLTLVDIGYKPNPVPKKKHSFIVIAHRGDHTQYPENTLEGYAMAAKNEADYVEIDLRTTSDNQLVSMHDGSVNRMTNGKGLIKDLTLQQVEALKVNPRNNTDTATYRVPTFEQILKLCRNKIHIYIDFKEADATATLTMLKQYHMEKQVLVYINKPSQYTDWRKTDPSMPLMLSLPDSVKSTASLQSFLNKYQPDVLDGDYTDYNADMVALAKAGGLQVWPDAQGPKEGSAVWDKAISIGLTGLQTDNPHALVQYLKSKGLR</sequence>
<dbReference type="GO" id="GO:0006629">
    <property type="term" value="P:lipid metabolic process"/>
    <property type="evidence" value="ECO:0007669"/>
    <property type="project" value="InterPro"/>
</dbReference>
<dbReference type="EC" id="3.1.4.46" evidence="1"/>
<organism evidence="1 2">
    <name type="scientific">Mucilaginibacter gotjawali</name>
    <dbReference type="NCBI Taxonomy" id="1550579"/>
    <lineage>
        <taxon>Bacteria</taxon>
        <taxon>Pseudomonadati</taxon>
        <taxon>Bacteroidota</taxon>
        <taxon>Sphingobacteriia</taxon>
        <taxon>Sphingobacteriales</taxon>
        <taxon>Sphingobacteriaceae</taxon>
        <taxon>Mucilaginibacter</taxon>
    </lineage>
</organism>
<reference evidence="1 2" key="1">
    <citation type="submission" date="2015-12" db="EMBL/GenBank/DDBJ databases">
        <title>Genome sequence of Mucilaginibacter gotjawali.</title>
        <authorList>
            <person name="Lee J.S."/>
            <person name="Lee K.C."/>
            <person name="Kim K.K."/>
            <person name="Lee B.W."/>
        </authorList>
    </citation>
    <scope>NUCLEOTIDE SEQUENCE [LARGE SCALE GENOMIC DNA]</scope>
    <source>
        <strain evidence="1 2">SA3-7</strain>
    </source>
</reference>
<dbReference type="PANTHER" id="PTHR46211:SF14">
    <property type="entry name" value="GLYCEROPHOSPHODIESTER PHOSPHODIESTERASE"/>
    <property type="match status" value="1"/>
</dbReference>
<keyword evidence="1" id="KW-0378">Hydrolase</keyword>
<accession>A0A120MY79</accession>
<dbReference type="Gene3D" id="3.20.20.190">
    <property type="entry name" value="Phosphatidylinositol (PI) phosphodiesterase"/>
    <property type="match status" value="1"/>
</dbReference>
<dbReference type="Pfam" id="PF03009">
    <property type="entry name" value="GDPD"/>
    <property type="match status" value="1"/>
</dbReference>
<proteinExistence type="predicted"/>
<name>A0A120MY79_9SPHI</name>
<dbReference type="OrthoDB" id="384721at2"/>
<dbReference type="AlphaFoldDB" id="A0A120MY79"/>
<dbReference type="CDD" id="cd08566">
    <property type="entry name" value="GDPD_AtGDE_like"/>
    <property type="match status" value="1"/>
</dbReference>
<gene>
    <name evidence="1" type="primary">glpQ1</name>
    <name evidence="1" type="ORF">MgSA37_00808</name>
</gene>
<dbReference type="Proteomes" id="UP000218263">
    <property type="component" value="Chromosome"/>
</dbReference>
<dbReference type="InterPro" id="IPR030395">
    <property type="entry name" value="GP_PDE_dom"/>
</dbReference>
<dbReference type="GO" id="GO:0008889">
    <property type="term" value="F:glycerophosphodiester phosphodiesterase activity"/>
    <property type="evidence" value="ECO:0007669"/>
    <property type="project" value="UniProtKB-EC"/>
</dbReference>
<dbReference type="PANTHER" id="PTHR46211">
    <property type="entry name" value="GLYCEROPHOSPHORYL DIESTER PHOSPHODIESTERASE"/>
    <property type="match status" value="1"/>
</dbReference>
<keyword evidence="2" id="KW-1185">Reference proteome</keyword>